<feature type="transmembrane region" description="Helical" evidence="5">
    <location>
        <begin position="125"/>
        <end position="145"/>
    </location>
</feature>
<evidence type="ECO:0000256" key="5">
    <source>
        <dbReference type="SAM" id="Phobius"/>
    </source>
</evidence>
<keyword evidence="4 5" id="KW-0472">Membrane</keyword>
<feature type="transmembrane region" description="Helical" evidence="5">
    <location>
        <begin position="178"/>
        <end position="203"/>
    </location>
</feature>
<dbReference type="GO" id="GO:0008528">
    <property type="term" value="F:G protein-coupled peptide receptor activity"/>
    <property type="evidence" value="ECO:0007669"/>
    <property type="project" value="InterPro"/>
</dbReference>
<protein>
    <recommendedName>
        <fullName evidence="6">G-protein coupled receptors family 1 profile domain-containing protein</fullName>
    </recommendedName>
</protein>
<accession>A0AAV2H9P8</accession>
<dbReference type="InterPro" id="IPR019427">
    <property type="entry name" value="7TM_GPCR_serpentine_rcpt_Srw"/>
</dbReference>
<feature type="transmembrane region" description="Helical" evidence="5">
    <location>
        <begin position="268"/>
        <end position="292"/>
    </location>
</feature>
<evidence type="ECO:0000256" key="1">
    <source>
        <dbReference type="ARBA" id="ARBA00004370"/>
    </source>
</evidence>
<dbReference type="InterPro" id="IPR052954">
    <property type="entry name" value="GPCR-Ligand_Int"/>
</dbReference>
<dbReference type="Pfam" id="PF10324">
    <property type="entry name" value="7TM_GPCR_Srw"/>
    <property type="match status" value="1"/>
</dbReference>
<comment type="caution">
    <text evidence="7">The sequence shown here is derived from an EMBL/GenBank/DDBJ whole genome shotgun (WGS) entry which is preliminary data.</text>
</comment>
<dbReference type="PANTHER" id="PTHR46641">
    <property type="entry name" value="FMRFAMIDE RECEPTOR-RELATED"/>
    <property type="match status" value="1"/>
</dbReference>
<evidence type="ECO:0000256" key="4">
    <source>
        <dbReference type="ARBA" id="ARBA00023136"/>
    </source>
</evidence>
<dbReference type="PANTHER" id="PTHR46641:SF2">
    <property type="entry name" value="FMRFAMIDE RECEPTOR"/>
    <property type="match status" value="1"/>
</dbReference>
<evidence type="ECO:0000313" key="7">
    <source>
        <dbReference type="EMBL" id="CAL1530412.1"/>
    </source>
</evidence>
<sequence length="308" mass="34490">IIEVINEVVLGSVIAIFGIVANSINIAVFNRQGLNTTINISFTMLAVSDLCSLVTYLMFNVCTNPLVVNSGAPVVFSEVKHLTSAFPHACFSRVTAWITAYITAERCACIAYPLKVKRMITPRRACVILVAIYAVMILSLTPEYATVYVTWKFYPQLNRTLLGTSISEDRNNVKKITFLLYSSYTISSFIAVILFTSILLVALNRKAKWRQVATTGQSEIIATRDKKTVKMVIVLAGIFAVTVSPAIILTAVMLSIPGFDFVGEYSNLFFVFFSFRFLFDVINSSAHIFLYYKMSSNYRDSFHEIMEK</sequence>
<feature type="non-terminal residue" evidence="7">
    <location>
        <position position="1"/>
    </location>
</feature>
<feature type="transmembrane region" description="Helical" evidence="5">
    <location>
        <begin position="7"/>
        <end position="28"/>
    </location>
</feature>
<keyword evidence="3 5" id="KW-1133">Transmembrane helix</keyword>
<dbReference type="SUPFAM" id="SSF81321">
    <property type="entry name" value="Family A G protein-coupled receptor-like"/>
    <property type="match status" value="1"/>
</dbReference>
<keyword evidence="2 5" id="KW-0812">Transmembrane</keyword>
<feature type="domain" description="G-protein coupled receptors family 1 profile" evidence="6">
    <location>
        <begin position="11"/>
        <end position="291"/>
    </location>
</feature>
<dbReference type="Gene3D" id="1.20.1070.10">
    <property type="entry name" value="Rhodopsin 7-helix transmembrane proteins"/>
    <property type="match status" value="1"/>
</dbReference>
<gene>
    <name evidence="7" type="ORF">GSLYS_00004545001</name>
</gene>
<dbReference type="EMBL" id="CAXITT010000069">
    <property type="protein sequence ID" value="CAL1530412.1"/>
    <property type="molecule type" value="Genomic_DNA"/>
</dbReference>
<feature type="transmembrane region" description="Helical" evidence="5">
    <location>
        <begin position="40"/>
        <end position="59"/>
    </location>
</feature>
<reference evidence="7 8" key="1">
    <citation type="submission" date="2024-04" db="EMBL/GenBank/DDBJ databases">
        <authorList>
            <consortium name="Genoscope - CEA"/>
            <person name="William W."/>
        </authorList>
    </citation>
    <scope>NUCLEOTIDE SEQUENCE [LARGE SCALE GENOMIC DNA]</scope>
</reference>
<dbReference type="Proteomes" id="UP001497497">
    <property type="component" value="Unassembled WGS sequence"/>
</dbReference>
<comment type="subcellular location">
    <subcellularLocation>
        <location evidence="1">Membrane</location>
    </subcellularLocation>
</comment>
<dbReference type="InterPro" id="IPR017452">
    <property type="entry name" value="GPCR_Rhodpsn_7TM"/>
</dbReference>
<evidence type="ECO:0000259" key="6">
    <source>
        <dbReference type="PROSITE" id="PS50262"/>
    </source>
</evidence>
<feature type="transmembrane region" description="Helical" evidence="5">
    <location>
        <begin position="232"/>
        <end position="256"/>
    </location>
</feature>
<evidence type="ECO:0000256" key="2">
    <source>
        <dbReference type="ARBA" id="ARBA00022692"/>
    </source>
</evidence>
<keyword evidence="8" id="KW-1185">Reference proteome</keyword>
<proteinExistence type="predicted"/>
<dbReference type="PROSITE" id="PS50262">
    <property type="entry name" value="G_PROTEIN_RECEP_F1_2"/>
    <property type="match status" value="1"/>
</dbReference>
<name>A0AAV2H9P8_LYMST</name>
<dbReference type="GO" id="GO:0016020">
    <property type="term" value="C:membrane"/>
    <property type="evidence" value="ECO:0007669"/>
    <property type="project" value="UniProtKB-SubCell"/>
</dbReference>
<feature type="non-terminal residue" evidence="7">
    <location>
        <position position="308"/>
    </location>
</feature>
<organism evidence="7 8">
    <name type="scientific">Lymnaea stagnalis</name>
    <name type="common">Great pond snail</name>
    <name type="synonym">Helix stagnalis</name>
    <dbReference type="NCBI Taxonomy" id="6523"/>
    <lineage>
        <taxon>Eukaryota</taxon>
        <taxon>Metazoa</taxon>
        <taxon>Spiralia</taxon>
        <taxon>Lophotrochozoa</taxon>
        <taxon>Mollusca</taxon>
        <taxon>Gastropoda</taxon>
        <taxon>Heterobranchia</taxon>
        <taxon>Euthyneura</taxon>
        <taxon>Panpulmonata</taxon>
        <taxon>Hygrophila</taxon>
        <taxon>Lymnaeoidea</taxon>
        <taxon>Lymnaeidae</taxon>
        <taxon>Lymnaea</taxon>
    </lineage>
</organism>
<evidence type="ECO:0000256" key="3">
    <source>
        <dbReference type="ARBA" id="ARBA00022989"/>
    </source>
</evidence>
<evidence type="ECO:0000313" key="8">
    <source>
        <dbReference type="Proteomes" id="UP001497497"/>
    </source>
</evidence>
<dbReference type="AlphaFoldDB" id="A0AAV2H9P8"/>